<feature type="transmembrane region" description="Helical" evidence="8">
    <location>
        <begin position="362"/>
        <end position="389"/>
    </location>
</feature>
<feature type="transmembrane region" description="Helical" evidence="8">
    <location>
        <begin position="333"/>
        <end position="356"/>
    </location>
</feature>
<reference evidence="10 11" key="1">
    <citation type="submission" date="2023-08" db="EMBL/GenBank/DDBJ databases">
        <title>Black Yeasts Isolated from many extreme environments.</title>
        <authorList>
            <person name="Coleine C."/>
            <person name="Stajich J.E."/>
            <person name="Selbmann L."/>
        </authorList>
    </citation>
    <scope>NUCLEOTIDE SEQUENCE [LARGE SCALE GENOMIC DNA]</scope>
    <source>
        <strain evidence="10 11">CCFEE 536</strain>
    </source>
</reference>
<sequence length="547" mass="61673">MSVAVGVVLCYPVVFLYEDPTAGYSNLPHHVWTSASLFNGRQDSSPDVEMRQLWIHGSYMKALDQRVLQQALVIQDTAFGEDIDCMSPGTAERRAPPYVQPPGSTSTQIEGFKWGYHSPLMHWNCSASAIDADDDILNTINEQAHRRSYFNFTLRPTSVFAGKSFARSKLLAADALVITLFSRFSVRTSLAWEERFASLAEQSQDRWSTYPTDGKVRRSQLYEFRFQPMSTRDDLILAIAYSFMAFYVMVSLRKLRAVKSRFGLAITALTQIATSITASFTICGILKINLAQVPREAYPFVVLVIGLENMFRLINAVIAVSPEMPIHHRMANALGDVGHLSLAASAQNLLLLWVLSRLSSPGVSAFCAFAAVALVFDFFFHLTFFVAVLSVDVRRMELRDSLDRVNSSHLRAKSIGPEQHTWMYALVQGKMPFSTRIAGSAVMVTFVMGLNWHYFDNENQAQTVLQFLRKLWRQRRLSAALMPAPVPPPMNRTRTPTAWLKMQDYDTAKEIIQFIRPQAHSLIARIYDPLIIVLHGADRSGAMNLRR</sequence>
<evidence type="ECO:0000256" key="4">
    <source>
        <dbReference type="ARBA" id="ARBA00022737"/>
    </source>
</evidence>
<dbReference type="InterPro" id="IPR000731">
    <property type="entry name" value="SSD"/>
</dbReference>
<feature type="domain" description="SSD" evidence="9">
    <location>
        <begin position="233"/>
        <end position="391"/>
    </location>
</feature>
<evidence type="ECO:0000256" key="1">
    <source>
        <dbReference type="ARBA" id="ARBA00004240"/>
    </source>
</evidence>
<evidence type="ECO:0000256" key="6">
    <source>
        <dbReference type="ARBA" id="ARBA00023034"/>
    </source>
</evidence>
<feature type="transmembrane region" description="Helical" evidence="8">
    <location>
        <begin position="300"/>
        <end position="321"/>
    </location>
</feature>
<keyword evidence="8" id="KW-0812">Transmembrane</keyword>
<gene>
    <name evidence="10" type="ORF">LTR16_004021</name>
</gene>
<keyword evidence="11" id="KW-1185">Reference proteome</keyword>
<dbReference type="SUPFAM" id="SSF82866">
    <property type="entry name" value="Multidrug efflux transporter AcrB transmembrane domain"/>
    <property type="match status" value="1"/>
</dbReference>
<feature type="transmembrane region" description="Helical" evidence="8">
    <location>
        <begin position="264"/>
        <end position="288"/>
    </location>
</feature>
<keyword evidence="7 8" id="KW-0472">Membrane</keyword>
<dbReference type="PROSITE" id="PS50156">
    <property type="entry name" value="SSD"/>
    <property type="match status" value="1"/>
</dbReference>
<dbReference type="EMBL" id="JAVRRA010008693">
    <property type="protein sequence ID" value="KAK5256098.1"/>
    <property type="molecule type" value="Genomic_DNA"/>
</dbReference>
<name>A0ABR0LXM5_9PEZI</name>
<evidence type="ECO:0000259" key="9">
    <source>
        <dbReference type="PROSITE" id="PS50156"/>
    </source>
</evidence>
<dbReference type="PANTHER" id="PTHR46378">
    <property type="entry name" value="STEROL REGULATORY ELEMENT-BINDING PROTEIN CLEAVAGE-ACTIVATING PROTEIN"/>
    <property type="match status" value="1"/>
</dbReference>
<evidence type="ECO:0000256" key="8">
    <source>
        <dbReference type="SAM" id="Phobius"/>
    </source>
</evidence>
<keyword evidence="4" id="KW-0677">Repeat</keyword>
<dbReference type="PANTHER" id="PTHR46378:SF1">
    <property type="entry name" value="STEROL REGULATORY ELEMENT-BINDING PROTEIN CLEAVAGE-ACTIVATING PROTEIN"/>
    <property type="match status" value="1"/>
</dbReference>
<keyword evidence="6" id="KW-0333">Golgi apparatus</keyword>
<accession>A0ABR0LXM5</accession>
<evidence type="ECO:0000256" key="5">
    <source>
        <dbReference type="ARBA" id="ARBA00022824"/>
    </source>
</evidence>
<protein>
    <recommendedName>
        <fullName evidence="9">SSD domain-containing protein</fullName>
    </recommendedName>
</protein>
<comment type="caution">
    <text evidence="10">The sequence shown here is derived from an EMBL/GenBank/DDBJ whole genome shotgun (WGS) entry which is preliminary data.</text>
</comment>
<organism evidence="10 11">
    <name type="scientific">Cryomyces antarcticus</name>
    <dbReference type="NCBI Taxonomy" id="329879"/>
    <lineage>
        <taxon>Eukaryota</taxon>
        <taxon>Fungi</taxon>
        <taxon>Dikarya</taxon>
        <taxon>Ascomycota</taxon>
        <taxon>Pezizomycotina</taxon>
        <taxon>Dothideomycetes</taxon>
        <taxon>Dothideomycetes incertae sedis</taxon>
        <taxon>Cryomyces</taxon>
    </lineage>
</organism>
<feature type="transmembrane region" description="Helical" evidence="8">
    <location>
        <begin position="437"/>
        <end position="455"/>
    </location>
</feature>
<proteinExistence type="predicted"/>
<evidence type="ECO:0000256" key="2">
    <source>
        <dbReference type="ARBA" id="ARBA00004394"/>
    </source>
</evidence>
<evidence type="ECO:0000256" key="7">
    <source>
        <dbReference type="ARBA" id="ARBA00023136"/>
    </source>
</evidence>
<comment type="subcellular location">
    <subcellularLocation>
        <location evidence="1">Endoplasmic reticulum</location>
    </subcellularLocation>
    <subcellularLocation>
        <location evidence="2">Golgi apparatus membrane</location>
    </subcellularLocation>
</comment>
<keyword evidence="5" id="KW-0256">Endoplasmic reticulum</keyword>
<keyword evidence="3" id="KW-0853">WD repeat</keyword>
<dbReference type="Proteomes" id="UP001357485">
    <property type="component" value="Unassembled WGS sequence"/>
</dbReference>
<evidence type="ECO:0000256" key="3">
    <source>
        <dbReference type="ARBA" id="ARBA00022574"/>
    </source>
</evidence>
<dbReference type="Pfam" id="PF12349">
    <property type="entry name" value="Sterol-sensing"/>
    <property type="match status" value="1"/>
</dbReference>
<evidence type="ECO:0000313" key="10">
    <source>
        <dbReference type="EMBL" id="KAK5256098.1"/>
    </source>
</evidence>
<feature type="transmembrane region" description="Helical" evidence="8">
    <location>
        <begin position="235"/>
        <end position="252"/>
    </location>
</feature>
<dbReference type="InterPro" id="IPR030225">
    <property type="entry name" value="SCAP"/>
</dbReference>
<keyword evidence="8" id="KW-1133">Transmembrane helix</keyword>
<evidence type="ECO:0000313" key="11">
    <source>
        <dbReference type="Proteomes" id="UP001357485"/>
    </source>
</evidence>
<dbReference type="InterPro" id="IPR053958">
    <property type="entry name" value="HMGCR/SNAP/NPC1-like_SSD"/>
</dbReference>